<feature type="chain" id="PRO_5041971816" evidence="1">
    <location>
        <begin position="21"/>
        <end position="120"/>
    </location>
</feature>
<keyword evidence="3" id="KW-1185">Reference proteome</keyword>
<proteinExistence type="predicted"/>
<feature type="signal peptide" evidence="1">
    <location>
        <begin position="1"/>
        <end position="20"/>
    </location>
</feature>
<organism evidence="2 3">
    <name type="scientific">Ambrosia artemisiifolia</name>
    <name type="common">Common ragweed</name>
    <dbReference type="NCBI Taxonomy" id="4212"/>
    <lineage>
        <taxon>Eukaryota</taxon>
        <taxon>Viridiplantae</taxon>
        <taxon>Streptophyta</taxon>
        <taxon>Embryophyta</taxon>
        <taxon>Tracheophyta</taxon>
        <taxon>Spermatophyta</taxon>
        <taxon>Magnoliopsida</taxon>
        <taxon>eudicotyledons</taxon>
        <taxon>Gunneridae</taxon>
        <taxon>Pentapetalae</taxon>
        <taxon>asterids</taxon>
        <taxon>campanulids</taxon>
        <taxon>Asterales</taxon>
        <taxon>Asteraceae</taxon>
        <taxon>Asteroideae</taxon>
        <taxon>Heliantheae alliance</taxon>
        <taxon>Heliantheae</taxon>
        <taxon>Ambrosia</taxon>
    </lineage>
</organism>
<dbReference type="InterPro" id="IPR031985">
    <property type="entry name" value="DUF4787"/>
</dbReference>
<gene>
    <name evidence="2" type="ORF">M8C21_000181</name>
</gene>
<dbReference type="EMBL" id="JAMZMK010008186">
    <property type="protein sequence ID" value="KAI7741485.1"/>
    <property type="molecule type" value="Genomic_DNA"/>
</dbReference>
<dbReference type="PANTHER" id="PTHR35455">
    <property type="entry name" value="UNNAMED PRODUCT"/>
    <property type="match status" value="1"/>
</dbReference>
<evidence type="ECO:0000313" key="2">
    <source>
        <dbReference type="EMBL" id="KAI7741485.1"/>
    </source>
</evidence>
<keyword evidence="1" id="KW-0732">Signal</keyword>
<dbReference type="Proteomes" id="UP001206925">
    <property type="component" value="Unassembled WGS sequence"/>
</dbReference>
<protein>
    <submittedName>
        <fullName evidence="2">Uncharacterized protein</fullName>
    </submittedName>
</protein>
<accession>A0AAD5CII1</accession>
<evidence type="ECO:0000256" key="1">
    <source>
        <dbReference type="SAM" id="SignalP"/>
    </source>
</evidence>
<comment type="caution">
    <text evidence="2">The sequence shown here is derived from an EMBL/GenBank/DDBJ whole genome shotgun (WGS) entry which is preliminary data.</text>
</comment>
<dbReference type="PANTHER" id="PTHR35455:SF1">
    <property type="entry name" value="AGAP005842-PA"/>
    <property type="match status" value="1"/>
</dbReference>
<sequence>MANNIYKIQAFFICITIISSLQVLSKSSRRPISDTEVREKKQNCYSEVELGYWGAQCKLSMVAKENCALKCLSPACYELIYESDPLEEGEKDYTRSQEYKYCMHRLSLGESLDGVKGSFE</sequence>
<reference evidence="2" key="1">
    <citation type="submission" date="2022-06" db="EMBL/GenBank/DDBJ databases">
        <title>Uncovering the hologenomic basis of an extraordinary plant invasion.</title>
        <authorList>
            <person name="Bieker V.C."/>
            <person name="Martin M.D."/>
            <person name="Gilbert T."/>
            <person name="Hodgins K."/>
            <person name="Battlay P."/>
            <person name="Petersen B."/>
            <person name="Wilson J."/>
        </authorList>
    </citation>
    <scope>NUCLEOTIDE SEQUENCE</scope>
    <source>
        <strain evidence="2">AA19_3_7</strain>
        <tissue evidence="2">Leaf</tissue>
    </source>
</reference>
<dbReference type="Pfam" id="PF16029">
    <property type="entry name" value="DUF4787"/>
    <property type="match status" value="1"/>
</dbReference>
<name>A0AAD5CII1_AMBAR</name>
<dbReference type="AlphaFoldDB" id="A0AAD5CII1"/>
<evidence type="ECO:0000313" key="3">
    <source>
        <dbReference type="Proteomes" id="UP001206925"/>
    </source>
</evidence>